<dbReference type="GO" id="GO:0003677">
    <property type="term" value="F:DNA binding"/>
    <property type="evidence" value="ECO:0007669"/>
    <property type="project" value="UniProtKB-KW"/>
</dbReference>
<dbReference type="InterPro" id="IPR036093">
    <property type="entry name" value="NAC_dom_sf"/>
</dbReference>
<feature type="domain" description="NAC" evidence="5">
    <location>
        <begin position="5"/>
        <end position="88"/>
    </location>
</feature>
<dbReference type="Proteomes" id="UP001371456">
    <property type="component" value="Unassembled WGS sequence"/>
</dbReference>
<comment type="caution">
    <text evidence="6">The sequence shown here is derived from an EMBL/GenBank/DDBJ whole genome shotgun (WGS) entry which is preliminary data.</text>
</comment>
<name>A0AAN8Y1R8_SOLBU</name>
<keyword evidence="2" id="KW-0238">DNA-binding</keyword>
<evidence type="ECO:0000256" key="2">
    <source>
        <dbReference type="ARBA" id="ARBA00023125"/>
    </source>
</evidence>
<dbReference type="GO" id="GO:0006355">
    <property type="term" value="P:regulation of DNA-templated transcription"/>
    <property type="evidence" value="ECO:0007669"/>
    <property type="project" value="InterPro"/>
</dbReference>
<evidence type="ECO:0000256" key="3">
    <source>
        <dbReference type="ARBA" id="ARBA00023163"/>
    </source>
</evidence>
<organism evidence="6 7">
    <name type="scientific">Solanum bulbocastanum</name>
    <name type="common">Wild potato</name>
    <dbReference type="NCBI Taxonomy" id="147425"/>
    <lineage>
        <taxon>Eukaryota</taxon>
        <taxon>Viridiplantae</taxon>
        <taxon>Streptophyta</taxon>
        <taxon>Embryophyta</taxon>
        <taxon>Tracheophyta</taxon>
        <taxon>Spermatophyta</taxon>
        <taxon>Magnoliopsida</taxon>
        <taxon>eudicotyledons</taxon>
        <taxon>Gunneridae</taxon>
        <taxon>Pentapetalae</taxon>
        <taxon>asterids</taxon>
        <taxon>lamiids</taxon>
        <taxon>Solanales</taxon>
        <taxon>Solanaceae</taxon>
        <taxon>Solanoideae</taxon>
        <taxon>Solaneae</taxon>
        <taxon>Solanum</taxon>
    </lineage>
</organism>
<keyword evidence="1" id="KW-0805">Transcription regulation</keyword>
<sequence length="120" mass="13880">MEVEPLGYRFHPTASEGLQYLIRFMAKKEMNDDGLITTNLDVYSEEEPWEIYGQGVPSGGPEDDDSHSDRYFFTKKNKGEIGNKKARNNQFPTNCRIHHHELSLDARRRCIMFINLDIGS</sequence>
<evidence type="ECO:0000313" key="7">
    <source>
        <dbReference type="Proteomes" id="UP001371456"/>
    </source>
</evidence>
<keyword evidence="3" id="KW-0804">Transcription</keyword>
<reference evidence="6 7" key="1">
    <citation type="submission" date="2024-02" db="EMBL/GenBank/DDBJ databases">
        <title>de novo genome assembly of Solanum bulbocastanum strain 11H21.</title>
        <authorList>
            <person name="Hosaka A.J."/>
        </authorList>
    </citation>
    <scope>NUCLEOTIDE SEQUENCE [LARGE SCALE GENOMIC DNA]</scope>
    <source>
        <tissue evidence="6">Young leaves</tissue>
    </source>
</reference>
<protein>
    <recommendedName>
        <fullName evidence="5">NAC domain-containing protein</fullName>
    </recommendedName>
</protein>
<evidence type="ECO:0000256" key="4">
    <source>
        <dbReference type="ARBA" id="ARBA00023242"/>
    </source>
</evidence>
<keyword evidence="7" id="KW-1185">Reference proteome</keyword>
<accession>A0AAN8Y1R8</accession>
<dbReference type="AlphaFoldDB" id="A0AAN8Y1R8"/>
<proteinExistence type="predicted"/>
<dbReference type="Pfam" id="PF02365">
    <property type="entry name" value="NAM"/>
    <property type="match status" value="1"/>
</dbReference>
<keyword evidence="4" id="KW-0539">Nucleus</keyword>
<evidence type="ECO:0000259" key="5">
    <source>
        <dbReference type="Pfam" id="PF02365"/>
    </source>
</evidence>
<evidence type="ECO:0000256" key="1">
    <source>
        <dbReference type="ARBA" id="ARBA00023015"/>
    </source>
</evidence>
<dbReference type="EMBL" id="JBANQN010000011">
    <property type="protein sequence ID" value="KAK6775767.1"/>
    <property type="molecule type" value="Genomic_DNA"/>
</dbReference>
<gene>
    <name evidence="6" type="ORF">RDI58_026768</name>
</gene>
<dbReference type="SUPFAM" id="SSF101941">
    <property type="entry name" value="NAC domain"/>
    <property type="match status" value="1"/>
</dbReference>
<dbReference type="InterPro" id="IPR003441">
    <property type="entry name" value="NAC-dom"/>
</dbReference>
<evidence type="ECO:0000313" key="6">
    <source>
        <dbReference type="EMBL" id="KAK6775767.1"/>
    </source>
</evidence>